<evidence type="ECO:0000256" key="10">
    <source>
        <dbReference type="SAM" id="Phobius"/>
    </source>
</evidence>
<evidence type="ECO:0000256" key="2">
    <source>
        <dbReference type="ARBA" id="ARBA00004651"/>
    </source>
</evidence>
<keyword evidence="9" id="KW-0067">ATP-binding</keyword>
<dbReference type="PANTHER" id="PTHR44936:SF10">
    <property type="entry name" value="SENSOR PROTEIN RSTB"/>
    <property type="match status" value="1"/>
</dbReference>
<keyword evidence="10" id="KW-0812">Transmembrane</keyword>
<evidence type="ECO:0000256" key="7">
    <source>
        <dbReference type="ARBA" id="ARBA00022741"/>
    </source>
</evidence>
<keyword evidence="10" id="KW-0472">Membrane</keyword>
<evidence type="ECO:0000259" key="11">
    <source>
        <dbReference type="PROSITE" id="PS50109"/>
    </source>
</evidence>
<feature type="transmembrane region" description="Helical" evidence="10">
    <location>
        <begin position="36"/>
        <end position="55"/>
    </location>
</feature>
<dbReference type="SUPFAM" id="SSF55874">
    <property type="entry name" value="ATPase domain of HSP90 chaperone/DNA topoisomerase II/histidine kinase"/>
    <property type="match status" value="1"/>
</dbReference>
<evidence type="ECO:0000256" key="1">
    <source>
        <dbReference type="ARBA" id="ARBA00000085"/>
    </source>
</evidence>
<feature type="transmembrane region" description="Helical" evidence="10">
    <location>
        <begin position="12"/>
        <end position="30"/>
    </location>
</feature>
<dbReference type="SMART" id="SM00387">
    <property type="entry name" value="HATPase_c"/>
    <property type="match status" value="1"/>
</dbReference>
<dbReference type="KEGG" id="cid:P73_0190"/>
<keyword evidence="4" id="KW-1003">Cell membrane</keyword>
<dbReference type="Pfam" id="PF02518">
    <property type="entry name" value="HATPase_c"/>
    <property type="match status" value="1"/>
</dbReference>
<dbReference type="HOGENOM" id="CLU_046130_1_1_5"/>
<evidence type="ECO:0000256" key="9">
    <source>
        <dbReference type="ARBA" id="ARBA00022840"/>
    </source>
</evidence>
<evidence type="ECO:0000256" key="5">
    <source>
        <dbReference type="ARBA" id="ARBA00022553"/>
    </source>
</evidence>
<evidence type="ECO:0000256" key="4">
    <source>
        <dbReference type="ARBA" id="ARBA00022475"/>
    </source>
</evidence>
<evidence type="ECO:0000313" key="13">
    <source>
        <dbReference type="Proteomes" id="UP000031521"/>
    </source>
</evidence>
<dbReference type="InterPro" id="IPR036890">
    <property type="entry name" value="HATPase_C_sf"/>
</dbReference>
<dbReference type="SUPFAM" id="SSF47384">
    <property type="entry name" value="Homodimeric domain of signal transducing histidine kinase"/>
    <property type="match status" value="1"/>
</dbReference>
<dbReference type="EC" id="2.7.13.3" evidence="3"/>
<accession>A0A0B5DUJ4</accession>
<keyword evidence="10" id="KW-1133">Transmembrane helix</keyword>
<keyword evidence="5" id="KW-0597">Phosphoprotein</keyword>
<feature type="transmembrane region" description="Helical" evidence="10">
    <location>
        <begin position="145"/>
        <end position="166"/>
    </location>
</feature>
<sequence>MRLRTLNMVRWIAIAGQVVTLAVAVLAFGLEFAPGGFALVIGASLILNIVTTVVFPENTRLTERGATLMLLFDICQLSALLYLSGGLNNPFALLILAPVSISASALRPKSSVLIGGAAIALVTLLSLYHVPLVTGSGTVLSIPSIFLFGQWAGIVIGVVFLGVFSWRVASEIHTMSEALLATQMALTREQKLTDLGGVVAAAAHELGTPLATIKLVSGELVDDLRDFPAMKEDAQLISEQADRCRDILRSMGQAGKDDLHMHFVPLQTVVEEAAHPHMERGKSVVVDVQDETSEGEQPYVYRRPEIIHGLRNLVQNAVDFAETTVWIDVSWTRRKIVVRIIDDGTGFPASVIGRIGDPFVRKRRNEQDISKRPGYEGMGLGLFIAKTLLERTGAEISFANGTERHDMSPHTGHRSGAIVELSWPRERIGVPEGEQKRALGKNTPFTA</sequence>
<keyword evidence="7" id="KW-0547">Nucleotide-binding</keyword>
<dbReference type="PANTHER" id="PTHR44936">
    <property type="entry name" value="SENSOR PROTEIN CREC"/>
    <property type="match status" value="1"/>
</dbReference>
<evidence type="ECO:0000313" key="12">
    <source>
        <dbReference type="EMBL" id="AJE44905.1"/>
    </source>
</evidence>
<evidence type="ECO:0000256" key="6">
    <source>
        <dbReference type="ARBA" id="ARBA00022679"/>
    </source>
</evidence>
<dbReference type="InterPro" id="IPR004358">
    <property type="entry name" value="Sig_transdc_His_kin-like_C"/>
</dbReference>
<dbReference type="AlphaFoldDB" id="A0A0B5DUJ4"/>
<comment type="subcellular location">
    <subcellularLocation>
        <location evidence="2">Cell membrane</location>
        <topology evidence="2">Multi-pass membrane protein</topology>
    </subcellularLocation>
</comment>
<gene>
    <name evidence="12" type="ORF">P73_0190</name>
</gene>
<dbReference type="InterPro" id="IPR036097">
    <property type="entry name" value="HisK_dim/P_sf"/>
</dbReference>
<dbReference type="InterPro" id="IPR003661">
    <property type="entry name" value="HisK_dim/P_dom"/>
</dbReference>
<dbReference type="GO" id="GO:0000155">
    <property type="term" value="F:phosphorelay sensor kinase activity"/>
    <property type="evidence" value="ECO:0007669"/>
    <property type="project" value="InterPro"/>
</dbReference>
<feature type="domain" description="Histidine kinase" evidence="11">
    <location>
        <begin position="201"/>
        <end position="427"/>
    </location>
</feature>
<dbReference type="STRING" id="1208324.P73_0190"/>
<evidence type="ECO:0000256" key="8">
    <source>
        <dbReference type="ARBA" id="ARBA00022777"/>
    </source>
</evidence>
<name>A0A0B5DUJ4_9RHOB</name>
<dbReference type="CDD" id="cd00082">
    <property type="entry name" value="HisKA"/>
    <property type="match status" value="1"/>
</dbReference>
<protein>
    <recommendedName>
        <fullName evidence="3">histidine kinase</fullName>
        <ecNumber evidence="3">2.7.13.3</ecNumber>
    </recommendedName>
</protein>
<dbReference type="RefSeq" id="WP_420836125.1">
    <property type="nucleotide sequence ID" value="NZ_CP004393.1"/>
</dbReference>
<dbReference type="GO" id="GO:0005524">
    <property type="term" value="F:ATP binding"/>
    <property type="evidence" value="ECO:0007669"/>
    <property type="project" value="UniProtKB-KW"/>
</dbReference>
<dbReference type="Pfam" id="PF25323">
    <property type="entry name" value="6TM_PilS"/>
    <property type="match status" value="1"/>
</dbReference>
<dbReference type="Pfam" id="PF00512">
    <property type="entry name" value="HisKA"/>
    <property type="match status" value="1"/>
</dbReference>
<reference evidence="12 13" key="1">
    <citation type="journal article" date="2014" name="Int. J. Syst. Evol. Microbiol.">
        <title>Celeribacter indicus sp. nov., a polycyclic aromatic hydrocarbon-degrading bacterium from deep-sea sediment and reclassification of Huaishuia halophila as Celeribacter halophilus comb. nov.</title>
        <authorList>
            <person name="Lai Q."/>
            <person name="Cao J."/>
            <person name="Yuan J."/>
            <person name="Li F."/>
            <person name="Shao Z."/>
        </authorList>
    </citation>
    <scope>NUCLEOTIDE SEQUENCE [LARGE SCALE GENOMIC DNA]</scope>
    <source>
        <strain evidence="12">P73</strain>
    </source>
</reference>
<dbReference type="EMBL" id="CP004393">
    <property type="protein sequence ID" value="AJE44905.1"/>
    <property type="molecule type" value="Genomic_DNA"/>
</dbReference>
<keyword evidence="13" id="KW-1185">Reference proteome</keyword>
<keyword evidence="8 12" id="KW-0418">Kinase</keyword>
<evidence type="ECO:0000256" key="3">
    <source>
        <dbReference type="ARBA" id="ARBA00012438"/>
    </source>
</evidence>
<feature type="transmembrane region" description="Helical" evidence="10">
    <location>
        <begin position="113"/>
        <end position="133"/>
    </location>
</feature>
<comment type="catalytic activity">
    <reaction evidence="1">
        <text>ATP + protein L-histidine = ADP + protein N-phospho-L-histidine.</text>
        <dbReference type="EC" id="2.7.13.3"/>
    </reaction>
</comment>
<proteinExistence type="predicted"/>
<organism evidence="12 13">
    <name type="scientific">Celeribacter indicus</name>
    <dbReference type="NCBI Taxonomy" id="1208324"/>
    <lineage>
        <taxon>Bacteria</taxon>
        <taxon>Pseudomonadati</taxon>
        <taxon>Pseudomonadota</taxon>
        <taxon>Alphaproteobacteria</taxon>
        <taxon>Rhodobacterales</taxon>
        <taxon>Roseobacteraceae</taxon>
        <taxon>Celeribacter</taxon>
    </lineage>
</organism>
<dbReference type="SMART" id="SM00388">
    <property type="entry name" value="HisKA"/>
    <property type="match status" value="1"/>
</dbReference>
<feature type="transmembrane region" description="Helical" evidence="10">
    <location>
        <begin position="90"/>
        <end position="106"/>
    </location>
</feature>
<dbReference type="Gene3D" id="3.30.565.10">
    <property type="entry name" value="Histidine kinase-like ATPase, C-terminal domain"/>
    <property type="match status" value="1"/>
</dbReference>
<dbReference type="PROSITE" id="PS50109">
    <property type="entry name" value="HIS_KIN"/>
    <property type="match status" value="1"/>
</dbReference>
<dbReference type="Gene3D" id="1.10.287.130">
    <property type="match status" value="1"/>
</dbReference>
<keyword evidence="6" id="KW-0808">Transferase</keyword>
<dbReference type="InterPro" id="IPR003594">
    <property type="entry name" value="HATPase_dom"/>
</dbReference>
<dbReference type="NCBIfam" id="NF033792">
    <property type="entry name" value="ActS_PrrB_HisK"/>
    <property type="match status" value="1"/>
</dbReference>
<dbReference type="InterPro" id="IPR050980">
    <property type="entry name" value="2C_sensor_his_kinase"/>
</dbReference>
<dbReference type="InterPro" id="IPR005467">
    <property type="entry name" value="His_kinase_dom"/>
</dbReference>
<dbReference type="Proteomes" id="UP000031521">
    <property type="component" value="Chromosome"/>
</dbReference>
<dbReference type="InterPro" id="IPR047770">
    <property type="entry name" value="RegB"/>
</dbReference>
<dbReference type="GO" id="GO:0005886">
    <property type="term" value="C:plasma membrane"/>
    <property type="evidence" value="ECO:0007669"/>
    <property type="project" value="UniProtKB-SubCell"/>
</dbReference>
<dbReference type="NCBIfam" id="NF045988">
    <property type="entry name" value="HisKinRegBRhodob"/>
    <property type="match status" value="1"/>
</dbReference>
<dbReference type="PRINTS" id="PR00344">
    <property type="entry name" value="BCTRLSENSOR"/>
</dbReference>